<name>D2VNH7_NAEGR</name>
<organism evidence="3">
    <name type="scientific">Naegleria gruberi</name>
    <name type="common">Amoeba</name>
    <dbReference type="NCBI Taxonomy" id="5762"/>
    <lineage>
        <taxon>Eukaryota</taxon>
        <taxon>Discoba</taxon>
        <taxon>Heterolobosea</taxon>
        <taxon>Tetramitia</taxon>
        <taxon>Eutetramitia</taxon>
        <taxon>Vahlkampfiidae</taxon>
        <taxon>Naegleria</taxon>
    </lineage>
</organism>
<dbReference type="EMBL" id="GG738884">
    <property type="protein sequence ID" value="EFC41664.1"/>
    <property type="molecule type" value="Genomic_DNA"/>
</dbReference>
<protein>
    <submittedName>
        <fullName evidence="2">Predicted protein</fullName>
    </submittedName>
</protein>
<feature type="region of interest" description="Disordered" evidence="1">
    <location>
        <begin position="372"/>
        <end position="398"/>
    </location>
</feature>
<dbReference type="OrthoDB" id="10555592at2759"/>
<dbReference type="InParanoid" id="D2VNH7"/>
<gene>
    <name evidence="2" type="ORF">NAEGRDRAFT_70502</name>
</gene>
<dbReference type="Proteomes" id="UP000006671">
    <property type="component" value="Unassembled WGS sequence"/>
</dbReference>
<keyword evidence="3" id="KW-1185">Reference proteome</keyword>
<proteinExistence type="predicted"/>
<dbReference type="GeneID" id="8851480"/>
<evidence type="ECO:0000313" key="2">
    <source>
        <dbReference type="EMBL" id="EFC41664.1"/>
    </source>
</evidence>
<dbReference type="VEuPathDB" id="AmoebaDB:NAEGRDRAFT_70502"/>
<dbReference type="RefSeq" id="XP_002674408.1">
    <property type="nucleotide sequence ID" value="XM_002674362.1"/>
</dbReference>
<sequence length="433" mass="50020">MNQLMNRNKRTEPSLLLMTEDSSSDHLTINESSPIKSLNSEPSSFSEGFYHTSLITTTSEETNQLNHQYSMLDNARDEGNNNNKDNYMSVIEEEIFPEESPTILGPTPLNNTNPQIVHLNTSLPKNGYPLYNLAPSLPRMSNVNSVNNQNSKQTEKNQLRMRAALNGHVIFSHHPKELGEFYHVEWWYYLSTFDHTMIPFFKHSQDGDTSIVQIGNAIHCRDYQLKLVSQCKDLSCDDLSHFWSTYYFDNQHRILTQSPVSISMSPLYHNAPSKSVQGGGHDNSMIVDEESLSEFDTISQDEIHSINYEQWIETKHNHEEPQMDDNFEQDEFFPSHNDEDYMADISNMSNSFHKNDTSHQDEIAHIADSRIQDTHPSHSAKEQDEDKQEAISTTSSRTDEEIMLSLDQFIESSSYHINEQFKIISREFSRIFF</sequence>
<reference evidence="2 3" key="1">
    <citation type="journal article" date="2010" name="Cell">
        <title>The genome of Naegleria gruberi illuminates early eukaryotic versatility.</title>
        <authorList>
            <person name="Fritz-Laylin L.K."/>
            <person name="Prochnik S.E."/>
            <person name="Ginger M.L."/>
            <person name="Dacks J.B."/>
            <person name="Carpenter M.L."/>
            <person name="Field M.C."/>
            <person name="Kuo A."/>
            <person name="Paredez A."/>
            <person name="Chapman J."/>
            <person name="Pham J."/>
            <person name="Shu S."/>
            <person name="Neupane R."/>
            <person name="Cipriano M."/>
            <person name="Mancuso J."/>
            <person name="Tu H."/>
            <person name="Salamov A."/>
            <person name="Lindquist E."/>
            <person name="Shapiro H."/>
            <person name="Lucas S."/>
            <person name="Grigoriev I.V."/>
            <person name="Cande W.Z."/>
            <person name="Fulton C."/>
            <person name="Rokhsar D.S."/>
            <person name="Dawson S.C."/>
        </authorList>
    </citation>
    <scope>NUCLEOTIDE SEQUENCE [LARGE SCALE GENOMIC DNA]</scope>
    <source>
        <strain evidence="2 3">NEG-M</strain>
    </source>
</reference>
<dbReference type="AlphaFoldDB" id="D2VNH7"/>
<evidence type="ECO:0000313" key="3">
    <source>
        <dbReference type="Proteomes" id="UP000006671"/>
    </source>
</evidence>
<accession>D2VNH7</accession>
<feature type="compositionally biased region" description="Basic and acidic residues" evidence="1">
    <location>
        <begin position="372"/>
        <end position="384"/>
    </location>
</feature>
<dbReference type="KEGG" id="ngr:NAEGRDRAFT_70502"/>
<evidence type="ECO:0000256" key="1">
    <source>
        <dbReference type="SAM" id="MobiDB-lite"/>
    </source>
</evidence>